<proteinExistence type="predicted"/>
<name>A0ABP3H4D9_9ACTN</name>
<dbReference type="PANTHER" id="PTHR43649:SF14">
    <property type="entry name" value="BLR3389 PROTEIN"/>
    <property type="match status" value="1"/>
</dbReference>
<dbReference type="InterPro" id="IPR006059">
    <property type="entry name" value="SBP"/>
</dbReference>
<gene>
    <name evidence="1" type="ORF">GCM10010151_56150</name>
</gene>
<dbReference type="EMBL" id="BAAABM010000053">
    <property type="protein sequence ID" value="GAA0359196.1"/>
    <property type="molecule type" value="Genomic_DNA"/>
</dbReference>
<dbReference type="InterPro" id="IPR019546">
    <property type="entry name" value="TAT_signal_bac_arc"/>
</dbReference>
<keyword evidence="2" id="KW-1185">Reference proteome</keyword>
<comment type="caution">
    <text evidence="1">The sequence shown here is derived from an EMBL/GenBank/DDBJ whole genome shotgun (WGS) entry which is preliminary data.</text>
</comment>
<evidence type="ECO:0000313" key="2">
    <source>
        <dbReference type="Proteomes" id="UP001501822"/>
    </source>
</evidence>
<accession>A0ABP3H4D9</accession>
<dbReference type="RefSeq" id="WP_252804046.1">
    <property type="nucleotide sequence ID" value="NZ_BAAABM010000053.1"/>
</dbReference>
<dbReference type="NCBIfam" id="TIGR01409">
    <property type="entry name" value="TAT_signal_seq"/>
    <property type="match status" value="1"/>
</dbReference>
<dbReference type="SUPFAM" id="SSF53850">
    <property type="entry name" value="Periplasmic binding protein-like II"/>
    <property type="match status" value="1"/>
</dbReference>
<dbReference type="Pfam" id="PF01547">
    <property type="entry name" value="SBP_bac_1"/>
    <property type="match status" value="1"/>
</dbReference>
<dbReference type="InterPro" id="IPR050490">
    <property type="entry name" value="Bact_solute-bd_prot1"/>
</dbReference>
<evidence type="ECO:0000313" key="1">
    <source>
        <dbReference type="EMBL" id="GAA0359196.1"/>
    </source>
</evidence>
<dbReference type="PANTHER" id="PTHR43649">
    <property type="entry name" value="ARABINOSE-BINDING PROTEIN-RELATED"/>
    <property type="match status" value="1"/>
</dbReference>
<sequence length="445" mass="47985">MGDSPLSRRTFLSAAGAAGIAGLTAPLLSACGSSGPSGGGGGGKKTLQVWALQDDGQNPIQQAALDDFNKSSATKLKLVPIPDSGGSTYPDKLRIGMGSPNPPDLFFNWGTGSIQDYAQSGRLVDLTPQLTSDTAWKNSFLPSVLDAGKAADGKYYGIPMRGMQPVLLFYNKTLFTQHGQKPPTTYDDLLNLVTYWNSQKIQPFALGHLDAWPDLMWLEYLVERLGGPTVFADILAGKPNAWSNPVVLDALHRIVDLVDRKAFGTNFASVNYVNDGAGVLFAKGKAAMHLMGTWEYSNQVDKHVKFAKNDLAFAPFPTISGGKGDPNSVVGNPTNYFSISSKSKDVNAALAFLKKEMGSPMYIDKLIKAGDVPAATGLEARLSASPNPEFSKYVYQMVQKAPSFTLSWDQALPHVFTDPLHSNLQKVFLKKMTPEQFVQTLGAVK</sequence>
<reference evidence="2" key="1">
    <citation type="journal article" date="2019" name="Int. J. Syst. Evol. Microbiol.">
        <title>The Global Catalogue of Microorganisms (GCM) 10K type strain sequencing project: providing services to taxonomists for standard genome sequencing and annotation.</title>
        <authorList>
            <consortium name="The Broad Institute Genomics Platform"/>
            <consortium name="The Broad Institute Genome Sequencing Center for Infectious Disease"/>
            <person name="Wu L."/>
            <person name="Ma J."/>
        </authorList>
    </citation>
    <scope>NUCLEOTIDE SEQUENCE [LARGE SCALE GENOMIC DNA]</scope>
    <source>
        <strain evidence="2">JCM 3146</strain>
    </source>
</reference>
<organism evidence="1 2">
    <name type="scientific">Actinoallomurus spadix</name>
    <dbReference type="NCBI Taxonomy" id="79912"/>
    <lineage>
        <taxon>Bacteria</taxon>
        <taxon>Bacillati</taxon>
        <taxon>Actinomycetota</taxon>
        <taxon>Actinomycetes</taxon>
        <taxon>Streptosporangiales</taxon>
        <taxon>Thermomonosporaceae</taxon>
        <taxon>Actinoallomurus</taxon>
    </lineage>
</organism>
<dbReference type="PROSITE" id="PS51318">
    <property type="entry name" value="TAT"/>
    <property type="match status" value="1"/>
</dbReference>
<dbReference type="InterPro" id="IPR006311">
    <property type="entry name" value="TAT_signal"/>
</dbReference>
<dbReference type="Proteomes" id="UP001501822">
    <property type="component" value="Unassembled WGS sequence"/>
</dbReference>
<dbReference type="Gene3D" id="3.40.190.10">
    <property type="entry name" value="Periplasmic binding protein-like II"/>
    <property type="match status" value="2"/>
</dbReference>
<protein>
    <submittedName>
        <fullName evidence="1">Extracellular solute-binding protein</fullName>
    </submittedName>
</protein>